<feature type="domain" description="CUT" evidence="16">
    <location>
        <begin position="1525"/>
        <end position="1612"/>
    </location>
</feature>
<feature type="region of interest" description="Disordered" evidence="14">
    <location>
        <begin position="121"/>
        <end position="150"/>
    </location>
</feature>
<feature type="compositionally biased region" description="Low complexity" evidence="14">
    <location>
        <begin position="411"/>
        <end position="447"/>
    </location>
</feature>
<feature type="region of interest" description="Disordered" evidence="14">
    <location>
        <begin position="792"/>
        <end position="869"/>
    </location>
</feature>
<feature type="compositionally biased region" description="Gly residues" evidence="14">
    <location>
        <begin position="1720"/>
        <end position="1730"/>
    </location>
</feature>
<feature type="compositionally biased region" description="Low complexity" evidence="14">
    <location>
        <begin position="1185"/>
        <end position="1197"/>
    </location>
</feature>
<feature type="compositionally biased region" description="Polar residues" evidence="14">
    <location>
        <begin position="637"/>
        <end position="649"/>
    </location>
</feature>
<protein>
    <recommendedName>
        <fullName evidence="12">Homeobox protein cut-like</fullName>
    </recommendedName>
</protein>
<evidence type="ECO:0000256" key="2">
    <source>
        <dbReference type="ARBA" id="ARBA00008190"/>
    </source>
</evidence>
<dbReference type="InterPro" id="IPR017970">
    <property type="entry name" value="Homeobox_CS"/>
</dbReference>
<evidence type="ECO:0000256" key="6">
    <source>
        <dbReference type="ARBA" id="ARBA00023125"/>
    </source>
</evidence>
<proteinExistence type="inferred from homology"/>
<evidence type="ECO:0000256" key="3">
    <source>
        <dbReference type="ARBA" id="ARBA00022737"/>
    </source>
</evidence>
<organism evidence="17 18">
    <name type="scientific">Plakobranchus ocellatus</name>
    <dbReference type="NCBI Taxonomy" id="259542"/>
    <lineage>
        <taxon>Eukaryota</taxon>
        <taxon>Metazoa</taxon>
        <taxon>Spiralia</taxon>
        <taxon>Lophotrochozoa</taxon>
        <taxon>Mollusca</taxon>
        <taxon>Gastropoda</taxon>
        <taxon>Heterobranchia</taxon>
        <taxon>Euthyneura</taxon>
        <taxon>Panpulmonata</taxon>
        <taxon>Sacoglossa</taxon>
        <taxon>Placobranchoidea</taxon>
        <taxon>Plakobranchidae</taxon>
        <taxon>Plakobranchus</taxon>
    </lineage>
</organism>
<comment type="caution">
    <text evidence="17">The sequence shown here is derived from an EMBL/GenBank/DDBJ whole genome shotgun (WGS) entry which is preliminary data.</text>
</comment>
<dbReference type="FunFam" id="1.10.260.40:FF:000027">
    <property type="entry name" value="Homeobox protein cut-like"/>
    <property type="match status" value="1"/>
</dbReference>
<feature type="compositionally biased region" description="Low complexity" evidence="14">
    <location>
        <begin position="568"/>
        <end position="577"/>
    </location>
</feature>
<accession>A0AAV4CFB2</accession>
<keyword evidence="8 12" id="KW-0804">Transcription</keyword>
<keyword evidence="18" id="KW-1185">Reference proteome</keyword>
<feature type="compositionally biased region" description="Low complexity" evidence="14">
    <location>
        <begin position="921"/>
        <end position="936"/>
    </location>
</feature>
<feature type="coiled-coil region" evidence="13">
    <location>
        <begin position="157"/>
        <end position="216"/>
    </location>
</feature>
<keyword evidence="5 13" id="KW-0175">Coiled coil</keyword>
<feature type="compositionally biased region" description="Acidic residues" evidence="14">
    <location>
        <begin position="1839"/>
        <end position="1850"/>
    </location>
</feature>
<feature type="compositionally biased region" description="Low complexity" evidence="14">
    <location>
        <begin position="1363"/>
        <end position="1379"/>
    </location>
</feature>
<feature type="compositionally biased region" description="Low complexity" evidence="14">
    <location>
        <begin position="1337"/>
        <end position="1347"/>
    </location>
</feature>
<dbReference type="SUPFAM" id="SSF47413">
    <property type="entry name" value="lambda repressor-like DNA-binding domains"/>
    <property type="match status" value="3"/>
</dbReference>
<evidence type="ECO:0000256" key="1">
    <source>
        <dbReference type="ARBA" id="ARBA00004123"/>
    </source>
</evidence>
<feature type="region of interest" description="Disordered" evidence="14">
    <location>
        <begin position="1612"/>
        <end position="1659"/>
    </location>
</feature>
<dbReference type="Gene3D" id="1.10.260.40">
    <property type="entry name" value="lambda repressor-like DNA-binding domains"/>
    <property type="match status" value="3"/>
</dbReference>
<evidence type="ECO:0000256" key="10">
    <source>
        <dbReference type="PROSITE-ProRule" id="PRU00108"/>
    </source>
</evidence>
<dbReference type="GO" id="GO:0000977">
    <property type="term" value="F:RNA polymerase II transcription regulatory region sequence-specific DNA binding"/>
    <property type="evidence" value="ECO:0007669"/>
    <property type="project" value="TreeGrafter"/>
</dbReference>
<reference evidence="17 18" key="1">
    <citation type="journal article" date="2021" name="Elife">
        <title>Chloroplast acquisition without the gene transfer in kleptoplastic sea slugs, Plakobranchus ocellatus.</title>
        <authorList>
            <person name="Maeda T."/>
            <person name="Takahashi S."/>
            <person name="Yoshida T."/>
            <person name="Shimamura S."/>
            <person name="Takaki Y."/>
            <person name="Nagai Y."/>
            <person name="Toyoda A."/>
            <person name="Suzuki Y."/>
            <person name="Arimoto A."/>
            <person name="Ishii H."/>
            <person name="Satoh N."/>
            <person name="Nishiyama T."/>
            <person name="Hasebe M."/>
            <person name="Maruyama T."/>
            <person name="Minagawa J."/>
            <person name="Obokata J."/>
            <person name="Shigenobu S."/>
        </authorList>
    </citation>
    <scope>NUCLEOTIDE SEQUENCE [LARGE SCALE GENOMIC DNA]</scope>
</reference>
<feature type="region of interest" description="Disordered" evidence="14">
    <location>
        <begin position="1463"/>
        <end position="1517"/>
    </location>
</feature>
<evidence type="ECO:0000256" key="14">
    <source>
        <dbReference type="SAM" id="MobiDB-lite"/>
    </source>
</evidence>
<feature type="compositionally biased region" description="Low complexity" evidence="14">
    <location>
        <begin position="1623"/>
        <end position="1641"/>
    </location>
</feature>
<dbReference type="PROSITE" id="PS00027">
    <property type="entry name" value="HOMEOBOX_1"/>
    <property type="match status" value="1"/>
</dbReference>
<evidence type="ECO:0000256" key="5">
    <source>
        <dbReference type="ARBA" id="ARBA00023054"/>
    </source>
</evidence>
<feature type="compositionally biased region" description="Low complexity" evidence="14">
    <location>
        <begin position="1497"/>
        <end position="1517"/>
    </location>
</feature>
<comment type="similarity">
    <text evidence="2 12">Belongs to the CUT homeobox family.</text>
</comment>
<feature type="region of interest" description="Disordered" evidence="14">
    <location>
        <begin position="920"/>
        <end position="1011"/>
    </location>
</feature>
<evidence type="ECO:0000256" key="7">
    <source>
        <dbReference type="ARBA" id="ARBA00023155"/>
    </source>
</evidence>
<feature type="region of interest" description="Disordered" evidence="14">
    <location>
        <begin position="626"/>
        <end position="652"/>
    </location>
</feature>
<dbReference type="SMART" id="SM01109">
    <property type="entry name" value="CUT"/>
    <property type="match status" value="3"/>
</dbReference>
<evidence type="ECO:0000256" key="4">
    <source>
        <dbReference type="ARBA" id="ARBA00023015"/>
    </source>
</evidence>
<feature type="region of interest" description="Disordered" evidence="14">
    <location>
        <begin position="515"/>
        <end position="586"/>
    </location>
</feature>
<feature type="compositionally biased region" description="Pro residues" evidence="14">
    <location>
        <begin position="1393"/>
        <end position="1404"/>
    </location>
</feature>
<dbReference type="InterPro" id="IPR003350">
    <property type="entry name" value="CUT_dom"/>
</dbReference>
<keyword evidence="4 12" id="KW-0805">Transcription regulation</keyword>
<evidence type="ECO:0000256" key="13">
    <source>
        <dbReference type="SAM" id="Coils"/>
    </source>
</evidence>
<gene>
    <name evidence="17" type="ORF">PoB_005617300</name>
</gene>
<evidence type="ECO:0000313" key="17">
    <source>
        <dbReference type="EMBL" id="GFO29668.1"/>
    </source>
</evidence>
<feature type="compositionally biased region" description="Basic and acidic residues" evidence="14">
    <location>
        <begin position="2060"/>
        <end position="2078"/>
    </location>
</feature>
<dbReference type="GO" id="GO:0005634">
    <property type="term" value="C:nucleus"/>
    <property type="evidence" value="ECO:0007669"/>
    <property type="project" value="UniProtKB-SubCell"/>
</dbReference>
<feature type="compositionally biased region" description="Low complexity" evidence="14">
    <location>
        <begin position="843"/>
        <end position="853"/>
    </location>
</feature>
<dbReference type="InterPro" id="IPR001356">
    <property type="entry name" value="HD"/>
</dbReference>
<feature type="compositionally biased region" description="Pro residues" evidence="14">
    <location>
        <begin position="1348"/>
        <end position="1362"/>
    </location>
</feature>
<feature type="domain" description="CUT" evidence="16">
    <location>
        <begin position="1216"/>
        <end position="1303"/>
    </location>
</feature>
<evidence type="ECO:0000259" key="15">
    <source>
        <dbReference type="PROSITE" id="PS50071"/>
    </source>
</evidence>
<dbReference type="SMART" id="SM00389">
    <property type="entry name" value="HOX"/>
    <property type="match status" value="1"/>
</dbReference>
<dbReference type="FunFam" id="1.10.260.40:FF:000010">
    <property type="entry name" value="Cut-like homeobox 1a"/>
    <property type="match status" value="1"/>
</dbReference>
<dbReference type="InterPro" id="IPR010982">
    <property type="entry name" value="Lambda_DNA-bd_dom_sf"/>
</dbReference>
<dbReference type="Proteomes" id="UP000735302">
    <property type="component" value="Unassembled WGS sequence"/>
</dbReference>
<dbReference type="SUPFAM" id="SSF46689">
    <property type="entry name" value="Homeodomain-like"/>
    <property type="match status" value="1"/>
</dbReference>
<feature type="compositionally biased region" description="Low complexity" evidence="14">
    <location>
        <begin position="516"/>
        <end position="549"/>
    </location>
</feature>
<dbReference type="Pfam" id="PF00046">
    <property type="entry name" value="Homeodomain"/>
    <property type="match status" value="1"/>
</dbReference>
<feature type="domain" description="CUT" evidence="16">
    <location>
        <begin position="643"/>
        <end position="730"/>
    </location>
</feature>
<feature type="compositionally biased region" description="Low complexity" evidence="14">
    <location>
        <begin position="626"/>
        <end position="636"/>
    </location>
</feature>
<comment type="subcellular location">
    <subcellularLocation>
        <location evidence="1 10 11">Nucleus</location>
    </subcellularLocation>
</comment>
<feature type="compositionally biased region" description="Polar residues" evidence="14">
    <location>
        <begin position="384"/>
        <end position="410"/>
    </location>
</feature>
<dbReference type="Pfam" id="PF02376">
    <property type="entry name" value="CUT"/>
    <property type="match status" value="3"/>
</dbReference>
<keyword evidence="3" id="KW-0677">Repeat</keyword>
<keyword evidence="6 10" id="KW-0238">DNA-binding</keyword>
<feature type="compositionally biased region" description="Gly residues" evidence="14">
    <location>
        <begin position="1153"/>
        <end position="1162"/>
    </location>
</feature>
<evidence type="ECO:0000259" key="16">
    <source>
        <dbReference type="PROSITE" id="PS51042"/>
    </source>
</evidence>
<feature type="region of interest" description="Disordered" evidence="14">
    <location>
        <begin position="1711"/>
        <end position="1786"/>
    </location>
</feature>
<feature type="compositionally biased region" description="Low complexity" evidence="14">
    <location>
        <begin position="1094"/>
        <end position="1113"/>
    </location>
</feature>
<feature type="compositionally biased region" description="Low complexity" evidence="14">
    <location>
        <begin position="297"/>
        <end position="372"/>
    </location>
</feature>
<feature type="region of interest" description="Disordered" evidence="14">
    <location>
        <begin position="1185"/>
        <end position="1208"/>
    </location>
</feature>
<feature type="region of interest" description="Disordered" evidence="14">
    <location>
        <begin position="293"/>
        <end position="454"/>
    </location>
</feature>
<feature type="compositionally biased region" description="Acidic residues" evidence="14">
    <location>
        <begin position="1877"/>
        <end position="1886"/>
    </location>
</feature>
<evidence type="ECO:0000256" key="11">
    <source>
        <dbReference type="RuleBase" id="RU000682"/>
    </source>
</evidence>
<dbReference type="EMBL" id="BLXT01006181">
    <property type="protein sequence ID" value="GFO29668.1"/>
    <property type="molecule type" value="Genomic_DNA"/>
</dbReference>
<feature type="compositionally biased region" description="Gly residues" evidence="14">
    <location>
        <begin position="1773"/>
        <end position="1786"/>
    </location>
</feature>
<feature type="compositionally biased region" description="Low complexity" evidence="14">
    <location>
        <begin position="1123"/>
        <end position="1135"/>
    </location>
</feature>
<feature type="region of interest" description="Disordered" evidence="14">
    <location>
        <begin position="2032"/>
        <end position="2091"/>
    </location>
</feature>
<feature type="region of interest" description="Disordered" evidence="14">
    <location>
        <begin position="1036"/>
        <end position="1170"/>
    </location>
</feature>
<feature type="compositionally biased region" description="Low complexity" evidence="14">
    <location>
        <begin position="1923"/>
        <end position="1936"/>
    </location>
</feature>
<name>A0AAV4CFB2_9GAST</name>
<evidence type="ECO:0000256" key="8">
    <source>
        <dbReference type="ARBA" id="ARBA00023163"/>
    </source>
</evidence>
<feature type="region of interest" description="Disordered" evidence="14">
    <location>
        <begin position="1824"/>
        <end position="1977"/>
    </location>
</feature>
<feature type="region of interest" description="Disordered" evidence="14">
    <location>
        <begin position="1305"/>
        <end position="1415"/>
    </location>
</feature>
<sequence>MSEILSELHYYFHVYTRAKEKERELQRAFAEKERQLQETQLTVAKKLGEAEHKISSLHSALETAQSELFEVKSKYDEATSAKSDEMEMVMADLERANERAAQAERQTERLKQQLAVAAQGLERSPGAAGRDGDSSVPGGDGVGGSSATDQAMDILKRSTLEVELAAKEKEIAQLVEDVQRLQASLAKLRESTSAQVAKLEEELSSKNQAFRILEEKLQTQDDYEEVKRELRVLKSIEFCSSEGSSAGGSEDSVGKSLEVLLLEKNKALQGENTHLKVLNTGLADISNQGGIATDAIPTSPGSPSSALSTSSRSNITTSTSSTTKKPLNTSPPSAGAGGVSSLSPSSPLSLQNSTTTTIATTHTTTSSETSTTNCKDTSIGGNGTSPTALSSVPHSSHKQLTSADTSVSATKNSYISIKPSPSPSSIKREVSSPATSSISSTPRGTPSSLPPPLPLALLPHGSLLASANPNSSISTVSTSTDAAFTAAAVAAAAAAAAASSEAAALNFYHQHHLVQQHHQLQQQHHRSLVSTPTSSSSSHPRLSPSNNNHKMASPDVPPSPNAPPPTSPLAALTSTTSGHPLDPRHFGPPMSPFYGFPGSPFHPAFLPLNMVKAEAGLVQGLTGLSSSVSGGSSSNGRDNNATGGTSSTPGGLDTACVAKTVRELLSIHNIGQRLFAKHVLGLSQGTVSELLSKPKSWDKLTEKGRESYRKMHAWATDEANIMALKAISPKKGTQPLAPNNSYKEKEDSVTEERIANILNEAQVAMHMKKSLEQQQVANAVVSSIYHHELSKMGGVPAPSPHHPPGLGLMGSPTLPPSSLTNGPHFDRSSSRNTKGSTRGDGGRQSVESSSSSGGRHHHHSGSGGAAASAAAAAAAQDEASSAQEMVARIYRQELEKLKKSADAAGNVAASAMYAQELTRINSNNNNKSDSSSKNSSVGHGGENNNVPKSPSSPPVPSLSASSSLAASNRSNHIKQEHVQQQQQQQPFHLNSHLFMNSSPPPSLALPLSRPDSSEPVPLALDFRTNTTRPLNGICLKTEPVDSSNDNCGAIDLSKPSSQTASSTPRSSPTTSDSGVPTGSAFFPVKPRLNGHDASNIGSSPLSSSNISNKANMKAGGGGGGSAGASENDSAASNPATPSPSPHQQLQGNSAMPGAGGGAGGPRYGSVPPAECLSPLQRMQNIANSLNSRGGASGAGANTQAGAGSKPLRAVLPPITQEEFDRFANMNTDELVKKVKETLSQYSISQRLFGESVLGLSQGSVSDLLARPKPWHMLTQKGREPFIRMQLFLEDTDSIPKLVASQYRIPPDKLMRSNSRGSSEPDPSYEVPASPRSQSNNLPLHQTAQLLPPHLPPPPPPPPPPPSLTTQQHSSLSLSSTHSHNAALTPSLTGEAASPPPRSPSPSSPPSSSHSPSACLPPPSAYAPPFLHSPPIPSSPGSVMALAHHRFPPLHHFHGLQSPGALPLHEHFLSPGPGNLAQATTSSVGVLPPTSDPRGWGTPTSTVPPSSSATPSTPSTAPLSFPSSMLEVIAMTSEIDTLTLTSGVKDVLQFHNLGQKLFGEAVLGLSQGSVSELLSKPKPWHMLSIKGREPFIKMHLWLGDPQNVEHLKLYQSQMKAHRRRKSSADQNANSAAAAGDAQRASNGAGGGSGFDSPSQPKRPRVFFTEDQKDSLRRAYAQDPYPNQSTIEALARSLGVGVKTVINWFHNHRMRAKQQHHSGWERAGGAGGGEVGAGNVKSEPDESSNQSDMSSVSGDVGNQGGGASLPSALTANSNTGGGSQSLQAGGGGVTPADLNQWLFPKFEPMNLLRKVPNNIISGIGSGGMVAVGNDEDNKENNGGLPEDEDEIDEPDCLDTAPSNCINNNNNNEKEKGEESGSGESEDDSDNENSGEKTSRKRQRTEGGSLDTSSPSVSGAGLKPNPSSAGSGVVNNVTTTSGVNKRKRSQPQRVYEGAQLDRVDTLPSYSPGLPAALTVDTPAKFDTDEEGKAMLAGYANDDDHDEEEGAGEDDCPALAALSSNNNTTKILTTTEVTALSPGRDDHSVGADEVEEKVTTTGEGGEEEISKTRVDSPHSSIDKLQKNIESNSTDEDWEF</sequence>
<feature type="DNA-binding region" description="Homeobox" evidence="10">
    <location>
        <begin position="1655"/>
        <end position="1714"/>
    </location>
</feature>
<feature type="compositionally biased region" description="Low complexity" evidence="14">
    <location>
        <begin position="1055"/>
        <end position="1073"/>
    </location>
</feature>
<dbReference type="InterPro" id="IPR009057">
    <property type="entry name" value="Homeodomain-like_sf"/>
</dbReference>
<evidence type="ECO:0000313" key="18">
    <source>
        <dbReference type="Proteomes" id="UP000735302"/>
    </source>
</evidence>
<keyword evidence="9 10" id="KW-0539">Nucleus</keyword>
<dbReference type="GO" id="GO:0000981">
    <property type="term" value="F:DNA-binding transcription factor activity, RNA polymerase II-specific"/>
    <property type="evidence" value="ECO:0007669"/>
    <property type="project" value="InterPro"/>
</dbReference>
<feature type="domain" description="Homeobox" evidence="15">
    <location>
        <begin position="1653"/>
        <end position="1713"/>
    </location>
</feature>
<dbReference type="CDD" id="cd00086">
    <property type="entry name" value="homeodomain"/>
    <property type="match status" value="1"/>
</dbReference>
<evidence type="ECO:0000256" key="9">
    <source>
        <dbReference type="ARBA" id="ARBA00023242"/>
    </source>
</evidence>
<feature type="compositionally biased region" description="Low complexity" evidence="14">
    <location>
        <begin position="957"/>
        <end position="970"/>
    </location>
</feature>
<feature type="coiled-coil region" evidence="13">
    <location>
        <begin position="15"/>
        <end position="120"/>
    </location>
</feature>
<keyword evidence="7 10" id="KW-0371">Homeobox</keyword>
<feature type="compositionally biased region" description="Polar residues" evidence="14">
    <location>
        <begin position="1741"/>
        <end position="1751"/>
    </location>
</feature>
<dbReference type="PROSITE" id="PS51042">
    <property type="entry name" value="CUT"/>
    <property type="match status" value="3"/>
</dbReference>
<evidence type="ECO:0000256" key="12">
    <source>
        <dbReference type="RuleBase" id="RU361129"/>
    </source>
</evidence>
<dbReference type="Gene3D" id="1.10.10.60">
    <property type="entry name" value="Homeodomain-like"/>
    <property type="match status" value="1"/>
</dbReference>
<dbReference type="PANTHER" id="PTHR14043">
    <property type="entry name" value="CCAAT DISPLACEMENT PROTEIN-RELATED"/>
    <property type="match status" value="1"/>
</dbReference>
<feature type="compositionally biased region" description="Pro residues" evidence="14">
    <location>
        <begin position="555"/>
        <end position="567"/>
    </location>
</feature>
<dbReference type="PROSITE" id="PS50071">
    <property type="entry name" value="HOMEOBOX_2"/>
    <property type="match status" value="1"/>
</dbReference>
<dbReference type="PANTHER" id="PTHR14043:SF2">
    <property type="entry name" value="HOMEOBOX PROTEIN CUT"/>
    <property type="match status" value="1"/>
</dbReference>